<comment type="caution">
    <text evidence="1">The sequence shown here is derived from an EMBL/GenBank/DDBJ whole genome shotgun (WGS) entry which is preliminary data.</text>
</comment>
<keyword evidence="2" id="KW-1185">Reference proteome</keyword>
<accession>A0ACC2U3P1</accession>
<organism evidence="1 2">
    <name type="scientific">Entomophthora muscae</name>
    <dbReference type="NCBI Taxonomy" id="34485"/>
    <lineage>
        <taxon>Eukaryota</taxon>
        <taxon>Fungi</taxon>
        <taxon>Fungi incertae sedis</taxon>
        <taxon>Zoopagomycota</taxon>
        <taxon>Entomophthoromycotina</taxon>
        <taxon>Entomophthoromycetes</taxon>
        <taxon>Entomophthorales</taxon>
        <taxon>Entomophthoraceae</taxon>
        <taxon>Entomophthora</taxon>
    </lineage>
</organism>
<name>A0ACC2U3P1_9FUNG</name>
<dbReference type="EMBL" id="QTSX02001494">
    <property type="protein sequence ID" value="KAJ9081176.1"/>
    <property type="molecule type" value="Genomic_DNA"/>
</dbReference>
<protein>
    <submittedName>
        <fullName evidence="1">Uncharacterized protein</fullName>
    </submittedName>
</protein>
<dbReference type="Proteomes" id="UP001165960">
    <property type="component" value="Unassembled WGS sequence"/>
</dbReference>
<proteinExistence type="predicted"/>
<evidence type="ECO:0000313" key="2">
    <source>
        <dbReference type="Proteomes" id="UP001165960"/>
    </source>
</evidence>
<reference evidence="1" key="1">
    <citation type="submission" date="2022-04" db="EMBL/GenBank/DDBJ databases">
        <title>Genome of the entomopathogenic fungus Entomophthora muscae.</title>
        <authorList>
            <person name="Elya C."/>
            <person name="Lovett B.R."/>
            <person name="Lee E."/>
            <person name="Macias A.M."/>
            <person name="Hajek A.E."/>
            <person name="De Bivort B.L."/>
            <person name="Kasson M.T."/>
            <person name="De Fine Licht H.H."/>
            <person name="Stajich J.E."/>
        </authorList>
    </citation>
    <scope>NUCLEOTIDE SEQUENCE</scope>
    <source>
        <strain evidence="1">Berkeley</strain>
    </source>
</reference>
<gene>
    <name evidence="1" type="ORF">DSO57_1017539</name>
</gene>
<sequence>MSLPKRVADPSFLMIQDNNFLWAYSSYDFVDSHLIKRPSLNQLTRELEARLQNALPSSKLLQAKLMYRWYKGQKISRLIKCPP</sequence>
<evidence type="ECO:0000313" key="1">
    <source>
        <dbReference type="EMBL" id="KAJ9081176.1"/>
    </source>
</evidence>